<sequence length="125" mass="13421">MMDDVSNPGRMIADMDVDVDVVLEEAKEVANVAKADQDAKVDESVDIQGRQVESQADIYKIDLDHANKVLSMQEEESEAPELKEVEDVVTTAKLIIEVVTATSTTITASEVPVFAATTAAAPTLT</sequence>
<protein>
    <submittedName>
        <fullName evidence="1">Uncharacterized protein</fullName>
    </submittedName>
</protein>
<feature type="non-terminal residue" evidence="1">
    <location>
        <position position="125"/>
    </location>
</feature>
<proteinExistence type="predicted"/>
<evidence type="ECO:0000313" key="1">
    <source>
        <dbReference type="EMBL" id="GFB32209.1"/>
    </source>
</evidence>
<dbReference type="EMBL" id="BKCJ010601634">
    <property type="protein sequence ID" value="GFB32209.1"/>
    <property type="molecule type" value="Genomic_DNA"/>
</dbReference>
<gene>
    <name evidence="1" type="ORF">Tci_704180</name>
</gene>
<comment type="caution">
    <text evidence="1">The sequence shown here is derived from an EMBL/GenBank/DDBJ whole genome shotgun (WGS) entry which is preliminary data.</text>
</comment>
<organism evidence="1">
    <name type="scientific">Tanacetum cinerariifolium</name>
    <name type="common">Dalmatian daisy</name>
    <name type="synonym">Chrysanthemum cinerariifolium</name>
    <dbReference type="NCBI Taxonomy" id="118510"/>
    <lineage>
        <taxon>Eukaryota</taxon>
        <taxon>Viridiplantae</taxon>
        <taxon>Streptophyta</taxon>
        <taxon>Embryophyta</taxon>
        <taxon>Tracheophyta</taxon>
        <taxon>Spermatophyta</taxon>
        <taxon>Magnoliopsida</taxon>
        <taxon>eudicotyledons</taxon>
        <taxon>Gunneridae</taxon>
        <taxon>Pentapetalae</taxon>
        <taxon>asterids</taxon>
        <taxon>campanulids</taxon>
        <taxon>Asterales</taxon>
        <taxon>Asteraceae</taxon>
        <taxon>Asteroideae</taxon>
        <taxon>Anthemideae</taxon>
        <taxon>Anthemidinae</taxon>
        <taxon>Tanacetum</taxon>
    </lineage>
</organism>
<accession>A0A699L9N0</accession>
<dbReference type="AlphaFoldDB" id="A0A699L9N0"/>
<name>A0A699L9N0_TANCI</name>
<reference evidence="1" key="1">
    <citation type="journal article" date="2019" name="Sci. Rep.">
        <title>Draft genome of Tanacetum cinerariifolium, the natural source of mosquito coil.</title>
        <authorList>
            <person name="Yamashiro T."/>
            <person name="Shiraishi A."/>
            <person name="Satake H."/>
            <person name="Nakayama K."/>
        </authorList>
    </citation>
    <scope>NUCLEOTIDE SEQUENCE</scope>
</reference>